<dbReference type="Pfam" id="PF06747">
    <property type="entry name" value="CHCH"/>
    <property type="match status" value="1"/>
</dbReference>
<dbReference type="InterPro" id="IPR010625">
    <property type="entry name" value="CHCH"/>
</dbReference>
<dbReference type="PhylomeDB" id="A0A0D2WUL1"/>
<evidence type="ECO:0000259" key="3">
    <source>
        <dbReference type="Pfam" id="PF06747"/>
    </source>
</evidence>
<dbReference type="PROSITE" id="PS51808">
    <property type="entry name" value="CHCH"/>
    <property type="match status" value="1"/>
</dbReference>
<keyword evidence="1" id="KW-1015">Disulfide bond</keyword>
<evidence type="ECO:0000313" key="4">
    <source>
        <dbReference type="EMBL" id="KJE96400.1"/>
    </source>
</evidence>
<dbReference type="AlphaFoldDB" id="A0A0D2WUL1"/>
<evidence type="ECO:0000256" key="2">
    <source>
        <dbReference type="SAM" id="MobiDB-lite"/>
    </source>
</evidence>
<dbReference type="RefSeq" id="XP_004344353.1">
    <property type="nucleotide sequence ID" value="XM_004344303.2"/>
</dbReference>
<dbReference type="OMA" id="ADAFFRC"/>
<proteinExistence type="predicted"/>
<protein>
    <recommendedName>
        <fullName evidence="3">CHCH domain-containing protein</fullName>
    </recommendedName>
</protein>
<accession>A0A0D2WUL1</accession>
<sequence length="196" mass="21711">MGATSSAPRPTRKVTMNRTEASAANPTGISVNITENLLRSLAGERARPTITGRDGRMNRQEIQPLLQRAHAQGVTEGYQRAKGEVEHELRAIRSGKHQEANEQTRLSEEQLANELSQYLARANARFVEPVVSVSPSTTERTPCAQQQAAALKCYRSNPDRPLDCSELVRAFTTCATRYQTQYVSKLAEQTRTTPSL</sequence>
<dbReference type="OrthoDB" id="70030at2759"/>
<dbReference type="Proteomes" id="UP000008743">
    <property type="component" value="Unassembled WGS sequence"/>
</dbReference>
<name>A0A0D2WUL1_CAPO3</name>
<evidence type="ECO:0000313" key="5">
    <source>
        <dbReference type="Proteomes" id="UP000008743"/>
    </source>
</evidence>
<keyword evidence="5" id="KW-1185">Reference proteome</keyword>
<reference evidence="5" key="1">
    <citation type="submission" date="2011-02" db="EMBL/GenBank/DDBJ databases">
        <title>The Genome Sequence of Capsaspora owczarzaki ATCC 30864.</title>
        <authorList>
            <person name="Russ C."/>
            <person name="Cuomo C."/>
            <person name="Burger G."/>
            <person name="Gray M.W."/>
            <person name="Holland P.W.H."/>
            <person name="King N."/>
            <person name="Lang F.B.F."/>
            <person name="Roger A.J."/>
            <person name="Ruiz-Trillo I."/>
            <person name="Young S.K."/>
            <person name="Zeng Q."/>
            <person name="Gargeya S."/>
            <person name="Alvarado L."/>
            <person name="Berlin A."/>
            <person name="Chapman S.B."/>
            <person name="Chen Z."/>
            <person name="Freedman E."/>
            <person name="Gellesch M."/>
            <person name="Goldberg J."/>
            <person name="Griggs A."/>
            <person name="Gujja S."/>
            <person name="Heilman E."/>
            <person name="Heiman D."/>
            <person name="Howarth C."/>
            <person name="Mehta T."/>
            <person name="Neiman D."/>
            <person name="Pearson M."/>
            <person name="Roberts A."/>
            <person name="Saif S."/>
            <person name="Shea T."/>
            <person name="Shenoy N."/>
            <person name="Sisk P."/>
            <person name="Stolte C."/>
            <person name="Sykes S."/>
            <person name="White J."/>
            <person name="Yandava C."/>
            <person name="Haas B."/>
            <person name="Nusbaum C."/>
            <person name="Birren B."/>
        </authorList>
    </citation>
    <scope>NUCLEOTIDE SEQUENCE</scope>
    <source>
        <strain evidence="5">ATCC 30864</strain>
    </source>
</reference>
<feature type="domain" description="CHCH" evidence="3">
    <location>
        <begin position="143"/>
        <end position="175"/>
    </location>
</feature>
<dbReference type="EMBL" id="KE346371">
    <property type="protein sequence ID" value="KJE96400.1"/>
    <property type="molecule type" value="Genomic_DNA"/>
</dbReference>
<gene>
    <name evidence="4" type="ORF">CAOG_006732</name>
</gene>
<organism evidence="4 5">
    <name type="scientific">Capsaspora owczarzaki (strain ATCC 30864)</name>
    <dbReference type="NCBI Taxonomy" id="595528"/>
    <lineage>
        <taxon>Eukaryota</taxon>
        <taxon>Filasterea</taxon>
        <taxon>Capsaspora</taxon>
    </lineage>
</organism>
<dbReference type="InParanoid" id="A0A0D2WUL1"/>
<feature type="region of interest" description="Disordered" evidence="2">
    <location>
        <begin position="1"/>
        <end position="27"/>
    </location>
</feature>
<evidence type="ECO:0000256" key="1">
    <source>
        <dbReference type="ARBA" id="ARBA00023157"/>
    </source>
</evidence>